<reference evidence="3" key="2">
    <citation type="submission" date="2015-01" db="EMBL/GenBank/DDBJ databases">
        <title>Evolutionary Origins and Diversification of the Mycorrhizal Mutualists.</title>
        <authorList>
            <consortium name="DOE Joint Genome Institute"/>
            <consortium name="Mycorrhizal Genomics Consortium"/>
            <person name="Kohler A."/>
            <person name="Kuo A."/>
            <person name="Nagy L.G."/>
            <person name="Floudas D."/>
            <person name="Copeland A."/>
            <person name="Barry K.W."/>
            <person name="Cichocki N."/>
            <person name="Veneault-Fourrey C."/>
            <person name="LaButti K."/>
            <person name="Lindquist E.A."/>
            <person name="Lipzen A."/>
            <person name="Lundell T."/>
            <person name="Morin E."/>
            <person name="Murat C."/>
            <person name="Riley R."/>
            <person name="Ohm R."/>
            <person name="Sun H."/>
            <person name="Tunlid A."/>
            <person name="Henrissat B."/>
            <person name="Grigoriev I.V."/>
            <person name="Hibbett D.S."/>
            <person name="Martin F."/>
        </authorList>
    </citation>
    <scope>NUCLEOTIDE SEQUENCE [LARGE SCALE GENOMIC DNA]</scope>
    <source>
        <strain evidence="3">MAFF 305830</strain>
    </source>
</reference>
<dbReference type="HOGENOM" id="CLU_474211_0_0_1"/>
<feature type="compositionally biased region" description="Basic residues" evidence="1">
    <location>
        <begin position="448"/>
        <end position="466"/>
    </location>
</feature>
<feature type="compositionally biased region" description="Basic and acidic residues" evidence="1">
    <location>
        <begin position="498"/>
        <end position="507"/>
    </location>
</feature>
<evidence type="ECO:0000313" key="3">
    <source>
        <dbReference type="Proteomes" id="UP000054097"/>
    </source>
</evidence>
<feature type="compositionally biased region" description="Polar residues" evidence="1">
    <location>
        <begin position="1"/>
        <end position="14"/>
    </location>
</feature>
<feature type="compositionally biased region" description="Polar residues" evidence="1">
    <location>
        <begin position="210"/>
        <end position="231"/>
    </location>
</feature>
<reference evidence="2 3" key="1">
    <citation type="submission" date="2014-04" db="EMBL/GenBank/DDBJ databases">
        <authorList>
            <consortium name="DOE Joint Genome Institute"/>
            <person name="Kuo A."/>
            <person name="Zuccaro A."/>
            <person name="Kohler A."/>
            <person name="Nagy L.G."/>
            <person name="Floudas D."/>
            <person name="Copeland A."/>
            <person name="Barry K.W."/>
            <person name="Cichocki N."/>
            <person name="Veneault-Fourrey C."/>
            <person name="LaButti K."/>
            <person name="Lindquist E.A."/>
            <person name="Lipzen A."/>
            <person name="Lundell T."/>
            <person name="Morin E."/>
            <person name="Murat C."/>
            <person name="Sun H."/>
            <person name="Tunlid A."/>
            <person name="Henrissat B."/>
            <person name="Grigoriev I.V."/>
            <person name="Hibbett D.S."/>
            <person name="Martin F."/>
            <person name="Nordberg H.P."/>
            <person name="Cantor M.N."/>
            <person name="Hua S.X."/>
        </authorList>
    </citation>
    <scope>NUCLEOTIDE SEQUENCE [LARGE SCALE GENOMIC DNA]</scope>
    <source>
        <strain evidence="2 3">MAFF 305830</strain>
    </source>
</reference>
<feature type="compositionally biased region" description="Basic and acidic residues" evidence="1">
    <location>
        <begin position="544"/>
        <end position="558"/>
    </location>
</feature>
<feature type="compositionally biased region" description="Basic and acidic residues" evidence="1">
    <location>
        <begin position="191"/>
        <end position="209"/>
    </location>
</feature>
<feature type="compositionally biased region" description="Basic residues" evidence="1">
    <location>
        <begin position="371"/>
        <end position="380"/>
    </location>
</feature>
<organism evidence="2 3">
    <name type="scientific">Serendipita vermifera MAFF 305830</name>
    <dbReference type="NCBI Taxonomy" id="933852"/>
    <lineage>
        <taxon>Eukaryota</taxon>
        <taxon>Fungi</taxon>
        <taxon>Dikarya</taxon>
        <taxon>Basidiomycota</taxon>
        <taxon>Agaricomycotina</taxon>
        <taxon>Agaricomycetes</taxon>
        <taxon>Sebacinales</taxon>
        <taxon>Serendipitaceae</taxon>
        <taxon>Serendipita</taxon>
    </lineage>
</organism>
<dbReference type="Proteomes" id="UP000054097">
    <property type="component" value="Unassembled WGS sequence"/>
</dbReference>
<feature type="compositionally biased region" description="Basic and acidic residues" evidence="1">
    <location>
        <begin position="15"/>
        <end position="42"/>
    </location>
</feature>
<dbReference type="AlphaFoldDB" id="A0A0C2XLH3"/>
<dbReference type="EMBL" id="KN824287">
    <property type="protein sequence ID" value="KIM29857.1"/>
    <property type="molecule type" value="Genomic_DNA"/>
</dbReference>
<keyword evidence="3" id="KW-1185">Reference proteome</keyword>
<feature type="compositionally biased region" description="Polar residues" evidence="1">
    <location>
        <begin position="405"/>
        <end position="431"/>
    </location>
</feature>
<evidence type="ECO:0000313" key="2">
    <source>
        <dbReference type="EMBL" id="KIM29857.1"/>
    </source>
</evidence>
<proteinExistence type="predicted"/>
<gene>
    <name evidence="2" type="ORF">M408DRAFT_8070</name>
</gene>
<feature type="compositionally biased region" description="Basic residues" evidence="1">
    <location>
        <begin position="307"/>
        <end position="333"/>
    </location>
</feature>
<protein>
    <submittedName>
        <fullName evidence="2">Uncharacterized protein</fullName>
    </submittedName>
</protein>
<accession>A0A0C2XLH3</accession>
<feature type="compositionally biased region" description="Low complexity" evidence="1">
    <location>
        <begin position="115"/>
        <end position="139"/>
    </location>
</feature>
<name>A0A0C2XLH3_SERVB</name>
<sequence>MSSEPANNTDWLTSEQERQQPKAKPHEREPEQRRAHTIEDKTSIAIAVKKNKTTPPKGKQEAKKWEPKRRKADNAPWNTQPTEAAPNQKIIRQQKEGPVNEKQPISIKGNPEPTSKQSKQAVSQKQPKNTQTPSRASRQTQRRTTPRRQMNQHAANKQRDAQAKQQANPTIQNIAHSGTYPPQTKPTNHRRQNESHQENKQEIKGRTNPEIENQAQPSARQTKQNAANDQSMIPEKNISAPTHQIRTNPRACEKINKQTPKKGITTTKKPPRKHLPTQTRDRTPGNPQTTNQKHPKTKDIKQPPKQKYQHPTKNRQSHRAKKKPNQFKNHHSLQKPPHEKNQAKINQNRLQGSSIKTKQEKKDEKSDRKQSQLRRTRMKNYAKEPTPDPTRYQNQIQPEPRKPNRTPQKPQPSSEAKSGTCGTHQKATETATRPKRSKEIAESWSTTKTRHPTTRVINLKHKRKNRNHGEGTPRKKRHYDAKGGDTKQALNKIYYADQTERNHHKQETGYPVINDNKPPTPEKYQKETSQTTQKRQPHIATKNGEPKHRCQPQKEQKKPPARQQTWAHCQPDKKL</sequence>
<feature type="compositionally biased region" description="Low complexity" evidence="1">
    <location>
        <begin position="257"/>
        <end position="268"/>
    </location>
</feature>
<evidence type="ECO:0000256" key="1">
    <source>
        <dbReference type="SAM" id="MobiDB-lite"/>
    </source>
</evidence>
<feature type="compositionally biased region" description="Polar residues" evidence="1">
    <location>
        <begin position="163"/>
        <end position="186"/>
    </location>
</feature>
<feature type="compositionally biased region" description="Basic and acidic residues" evidence="1">
    <location>
        <begin position="357"/>
        <end position="370"/>
    </location>
</feature>
<feature type="region of interest" description="Disordered" evidence="1">
    <location>
        <begin position="1"/>
        <end position="575"/>
    </location>
</feature>
<feature type="compositionally biased region" description="Polar residues" evidence="1">
    <location>
        <begin position="343"/>
        <end position="356"/>
    </location>
</feature>